<feature type="non-terminal residue" evidence="3">
    <location>
        <position position="1"/>
    </location>
</feature>
<protein>
    <submittedName>
        <fullName evidence="3">Chromodomain-helicase-DNA-binding protein 2-like</fullName>
    </submittedName>
</protein>
<reference evidence="3 4" key="1">
    <citation type="journal article" date="2014" name="Am. J. Bot.">
        <title>Genome assembly and annotation for red clover (Trifolium pratense; Fabaceae).</title>
        <authorList>
            <person name="Istvanek J."/>
            <person name="Jaros M."/>
            <person name="Krenek A."/>
            <person name="Repkova J."/>
        </authorList>
    </citation>
    <scope>NUCLEOTIDE SEQUENCE [LARGE SCALE GENOMIC DNA]</scope>
    <source>
        <strain evidence="4">cv. Tatra</strain>
        <tissue evidence="3">Young leaves</tissue>
    </source>
</reference>
<evidence type="ECO:0000259" key="2">
    <source>
        <dbReference type="Pfam" id="PF23588"/>
    </source>
</evidence>
<keyword evidence="3" id="KW-0347">Helicase</keyword>
<comment type="caution">
    <text evidence="3">The sequence shown here is derived from an EMBL/GenBank/DDBJ whole genome shotgun (WGS) entry which is preliminary data.</text>
</comment>
<evidence type="ECO:0000313" key="4">
    <source>
        <dbReference type="Proteomes" id="UP000236291"/>
    </source>
</evidence>
<dbReference type="AlphaFoldDB" id="A0A2K3PF67"/>
<accession>A0A2K3PF67</accession>
<keyword evidence="3" id="KW-0547">Nucleotide-binding</keyword>
<dbReference type="ExpressionAtlas" id="A0A2K3PF67">
    <property type="expression patterns" value="baseline"/>
</dbReference>
<feature type="region of interest" description="Disordered" evidence="1">
    <location>
        <begin position="329"/>
        <end position="391"/>
    </location>
</feature>
<dbReference type="Pfam" id="PF23588">
    <property type="entry name" value="HTH_CHD1_Hrp3"/>
    <property type="match status" value="1"/>
</dbReference>
<dbReference type="Proteomes" id="UP000236291">
    <property type="component" value="Unassembled WGS sequence"/>
</dbReference>
<feature type="domain" description="ATP-dependent helicase CHD1-2/hrp3 HTH" evidence="2">
    <location>
        <begin position="146"/>
        <end position="229"/>
    </location>
</feature>
<keyword evidence="3" id="KW-0067">ATP-binding</keyword>
<proteinExistence type="predicted"/>
<keyword evidence="3" id="KW-0378">Hydrolase</keyword>
<evidence type="ECO:0000256" key="1">
    <source>
        <dbReference type="SAM" id="MobiDB-lite"/>
    </source>
</evidence>
<dbReference type="InterPro" id="IPR056302">
    <property type="entry name" value="CHD1-2/Hrp3_HTH"/>
</dbReference>
<gene>
    <name evidence="3" type="ORF">L195_g010605</name>
</gene>
<keyword evidence="3" id="KW-0238">DNA-binding</keyword>
<name>A0A2K3PF67_TRIPR</name>
<reference evidence="3 4" key="2">
    <citation type="journal article" date="2017" name="Front. Plant Sci.">
        <title>Gene Classification and Mining of Molecular Markers Useful in Red Clover (Trifolium pratense) Breeding.</title>
        <authorList>
            <person name="Istvanek J."/>
            <person name="Dluhosova J."/>
            <person name="Dluhos P."/>
            <person name="Patkova L."/>
            <person name="Nedelnik J."/>
            <person name="Repkova J."/>
        </authorList>
    </citation>
    <scope>NUCLEOTIDE SEQUENCE [LARGE SCALE GENOMIC DNA]</scope>
    <source>
        <strain evidence="4">cv. Tatra</strain>
        <tissue evidence="3">Young leaves</tissue>
    </source>
</reference>
<dbReference type="GO" id="GO:0004386">
    <property type="term" value="F:helicase activity"/>
    <property type="evidence" value="ECO:0007669"/>
    <property type="project" value="UniProtKB-KW"/>
</dbReference>
<dbReference type="STRING" id="57577.A0A2K3PF67"/>
<evidence type="ECO:0000313" key="3">
    <source>
        <dbReference type="EMBL" id="PNY13936.1"/>
    </source>
</evidence>
<dbReference type="GO" id="GO:0003677">
    <property type="term" value="F:DNA binding"/>
    <property type="evidence" value="ECO:0007669"/>
    <property type="project" value="UniProtKB-KW"/>
</dbReference>
<sequence>RMVFFKNFSYDALSHGVLEDKGQGQNADRMMPIKQNVATADDRVGTSELNVETMSRKPSINGRNESQINLVVAEVGGAVEAAPFKAQAELFNALIDGCKEAAEIGSLHLKGPLLDFHGVPVKANELLIRVQELQLLAKCISRYEDPIAQFRVLTYLKPSNWSKGCGWNQIDDARLLLGVHYHGFGKREIIRLDERLGLMKKIAPVELQHHETFLPRAPNLRDRANALLEQVTCSNSMIQHDKPNLLKALAVRNDYEIVEQNAEGVGPSLSNGYVSGPFSRNGNPNHSYSFPRHIERQRGFQNVTTAYQKPGQVSDTGMSEAWKRRRAENNGHFQSQPPPRRITSNGIQPLDPNSMGILGAGPSGKCLAGEKPFKTQPGGVPSRQEFSSGIE</sequence>
<dbReference type="EMBL" id="ASHM01006455">
    <property type="protein sequence ID" value="PNY13936.1"/>
    <property type="molecule type" value="Genomic_DNA"/>
</dbReference>
<dbReference type="Gene3D" id="1.10.10.60">
    <property type="entry name" value="Homeodomain-like"/>
    <property type="match status" value="1"/>
</dbReference>
<organism evidence="3 4">
    <name type="scientific">Trifolium pratense</name>
    <name type="common">Red clover</name>
    <dbReference type="NCBI Taxonomy" id="57577"/>
    <lineage>
        <taxon>Eukaryota</taxon>
        <taxon>Viridiplantae</taxon>
        <taxon>Streptophyta</taxon>
        <taxon>Embryophyta</taxon>
        <taxon>Tracheophyta</taxon>
        <taxon>Spermatophyta</taxon>
        <taxon>Magnoliopsida</taxon>
        <taxon>eudicotyledons</taxon>
        <taxon>Gunneridae</taxon>
        <taxon>Pentapetalae</taxon>
        <taxon>rosids</taxon>
        <taxon>fabids</taxon>
        <taxon>Fabales</taxon>
        <taxon>Fabaceae</taxon>
        <taxon>Papilionoideae</taxon>
        <taxon>50 kb inversion clade</taxon>
        <taxon>NPAAA clade</taxon>
        <taxon>Hologalegina</taxon>
        <taxon>IRL clade</taxon>
        <taxon>Trifolieae</taxon>
        <taxon>Trifolium</taxon>
    </lineage>
</organism>